<accession>A0A382S6F5</accession>
<evidence type="ECO:0000313" key="1">
    <source>
        <dbReference type="EMBL" id="SVD05162.1"/>
    </source>
</evidence>
<proteinExistence type="predicted"/>
<protein>
    <submittedName>
        <fullName evidence="1">Uncharacterized protein</fullName>
    </submittedName>
</protein>
<reference evidence="1" key="1">
    <citation type="submission" date="2018-05" db="EMBL/GenBank/DDBJ databases">
        <authorList>
            <person name="Lanie J.A."/>
            <person name="Ng W.-L."/>
            <person name="Kazmierczak K.M."/>
            <person name="Andrzejewski T.M."/>
            <person name="Davidsen T.M."/>
            <person name="Wayne K.J."/>
            <person name="Tettelin H."/>
            <person name="Glass J.I."/>
            <person name="Rusch D."/>
            <person name="Podicherti R."/>
            <person name="Tsui H.-C.T."/>
            <person name="Winkler M.E."/>
        </authorList>
    </citation>
    <scope>NUCLEOTIDE SEQUENCE</scope>
</reference>
<dbReference type="EMBL" id="UINC01126588">
    <property type="protein sequence ID" value="SVD05162.1"/>
    <property type="molecule type" value="Genomic_DNA"/>
</dbReference>
<dbReference type="AlphaFoldDB" id="A0A382S6F5"/>
<sequence>MAMKRVETGLGQYIASKLPDELAELAVAIGHQVRLFRSQKDM</sequence>
<organism evidence="1">
    <name type="scientific">marine metagenome</name>
    <dbReference type="NCBI Taxonomy" id="408172"/>
    <lineage>
        <taxon>unclassified sequences</taxon>
        <taxon>metagenomes</taxon>
        <taxon>ecological metagenomes</taxon>
    </lineage>
</organism>
<name>A0A382S6F5_9ZZZZ</name>
<feature type="non-terminal residue" evidence="1">
    <location>
        <position position="42"/>
    </location>
</feature>
<feature type="non-terminal residue" evidence="1">
    <location>
        <position position="1"/>
    </location>
</feature>
<gene>
    <name evidence="1" type="ORF">METZ01_LOCUS358016</name>
</gene>